<keyword evidence="2" id="KW-1185">Reference proteome</keyword>
<dbReference type="SUPFAM" id="SSF46689">
    <property type="entry name" value="Homeodomain-like"/>
    <property type="match status" value="1"/>
</dbReference>
<comment type="caution">
    <text evidence="1">The sequence shown here is derived from an EMBL/GenBank/DDBJ whole genome shotgun (WGS) entry which is preliminary data.</text>
</comment>
<dbReference type="Proteomes" id="UP000530564">
    <property type="component" value="Unassembled WGS sequence"/>
</dbReference>
<evidence type="ECO:0000313" key="2">
    <source>
        <dbReference type="Proteomes" id="UP000530564"/>
    </source>
</evidence>
<reference evidence="1 2" key="1">
    <citation type="submission" date="2020-08" db="EMBL/GenBank/DDBJ databases">
        <title>Genomic Encyclopedia of Type Strains, Phase IV (KMG-IV): sequencing the most valuable type-strain genomes for metagenomic binning, comparative biology and taxonomic classification.</title>
        <authorList>
            <person name="Goeker M."/>
        </authorList>
    </citation>
    <scope>NUCLEOTIDE SEQUENCE [LARGE SCALE GENOMIC DNA]</scope>
    <source>
        <strain evidence="1 2">DSM 21793</strain>
    </source>
</reference>
<dbReference type="RefSeq" id="WP_183775373.1">
    <property type="nucleotide sequence ID" value="NZ_JACIDK010000005.1"/>
</dbReference>
<dbReference type="InterPro" id="IPR009057">
    <property type="entry name" value="Homeodomain-like_sf"/>
</dbReference>
<gene>
    <name evidence="1" type="ORF">GGQ61_003417</name>
</gene>
<dbReference type="AlphaFoldDB" id="A0A840A5D3"/>
<accession>A0A840A5D3</accession>
<sequence length="198" mass="21762">MSVTVEAIEKRDGRRERAVASRARILEAMVDLIQAGEVQPSAEAVAVRAGVGVRTVFRLFNDVEGLHRGLQQVMDERLAPIYDEPVRGTLAERLDQLVARRAVVFEKLARPKAFADANRSRSPSLTAGHQAFVARQRELLLRHLDGLGPFGGDLLEALDLALSFDAWRRLREDQGLSVEAAQRVVAAMARAVVATMAD</sequence>
<evidence type="ECO:0000313" key="1">
    <source>
        <dbReference type="EMBL" id="MBB3892681.1"/>
    </source>
</evidence>
<name>A0A840A5D3_9CAUL</name>
<dbReference type="Gene3D" id="1.10.357.10">
    <property type="entry name" value="Tetracycline Repressor, domain 2"/>
    <property type="match status" value="1"/>
</dbReference>
<dbReference type="EMBL" id="JACIDK010000005">
    <property type="protein sequence ID" value="MBB3892681.1"/>
    <property type="molecule type" value="Genomic_DNA"/>
</dbReference>
<proteinExistence type="predicted"/>
<organism evidence="1 2">
    <name type="scientific">Phenylobacterium haematophilum</name>
    <dbReference type="NCBI Taxonomy" id="98513"/>
    <lineage>
        <taxon>Bacteria</taxon>
        <taxon>Pseudomonadati</taxon>
        <taxon>Pseudomonadota</taxon>
        <taxon>Alphaproteobacteria</taxon>
        <taxon>Caulobacterales</taxon>
        <taxon>Caulobacteraceae</taxon>
        <taxon>Phenylobacterium</taxon>
    </lineage>
</organism>
<protein>
    <submittedName>
        <fullName evidence="1">AcrR family transcriptional regulator</fullName>
    </submittedName>
</protein>